<comment type="caution">
    <text evidence="2">The sequence shown here is derived from an EMBL/GenBank/DDBJ whole genome shotgun (WGS) entry which is preliminary data.</text>
</comment>
<organism evidence="2 3">
    <name type="scientific">Mycena albidolilacea</name>
    <dbReference type="NCBI Taxonomy" id="1033008"/>
    <lineage>
        <taxon>Eukaryota</taxon>
        <taxon>Fungi</taxon>
        <taxon>Dikarya</taxon>
        <taxon>Basidiomycota</taxon>
        <taxon>Agaricomycotina</taxon>
        <taxon>Agaricomycetes</taxon>
        <taxon>Agaricomycetidae</taxon>
        <taxon>Agaricales</taxon>
        <taxon>Marasmiineae</taxon>
        <taxon>Mycenaceae</taxon>
        <taxon>Mycena</taxon>
    </lineage>
</organism>
<dbReference type="AlphaFoldDB" id="A0AAD7ASS1"/>
<protein>
    <submittedName>
        <fullName evidence="2">Uncharacterized protein</fullName>
    </submittedName>
</protein>
<name>A0AAD7ASS1_9AGAR</name>
<evidence type="ECO:0000256" key="1">
    <source>
        <dbReference type="SAM" id="MobiDB-lite"/>
    </source>
</evidence>
<sequence length="400" mass="43970">MPVTELSPPLPPYYRPCRGSVIPPYSPEPSAGEESLSRPSPVRSPRGEFVQSNGRITLTLKEQAENSAAPTYAPGGLVTGKISIQGSESVTEVVLKLTGRLDLAASNGGQPTELVKDSYTVWSDSMRFLCPPSIPFSFIFPSTFKDGDQTWPLPPSLRIAPPGKPFTYVKCTYTLSVVVSTALHPRFSLWRGEKTLSVPINFKPTAFPPRPIPPDPNLFPTIKTAPEEWHQILCDVGHQLRLKNIQCSLFIPSVLIYGLSDSIPFHLQSSGPAAILKGMIQPLSAESKTQHPVRVHLTRRVSLLVRGERQHRNIDIGEGVLSILPPPCYSELLDPRDASIDWAGVIQCNDITATGTFDSGILYVKDFVVVSIPAWRLEHKFQIQLVSNTWHDTGPVGDQV</sequence>
<dbReference type="EMBL" id="JARIHO010000002">
    <property type="protein sequence ID" value="KAJ7367298.1"/>
    <property type="molecule type" value="Genomic_DNA"/>
</dbReference>
<proteinExistence type="predicted"/>
<evidence type="ECO:0000313" key="2">
    <source>
        <dbReference type="EMBL" id="KAJ7367298.1"/>
    </source>
</evidence>
<feature type="region of interest" description="Disordered" evidence="1">
    <location>
        <begin position="1"/>
        <end position="48"/>
    </location>
</feature>
<gene>
    <name evidence="2" type="ORF">DFH08DRAFT_837071</name>
</gene>
<reference evidence="2" key="1">
    <citation type="submission" date="2023-03" db="EMBL/GenBank/DDBJ databases">
        <title>Massive genome expansion in bonnet fungi (Mycena s.s.) driven by repeated elements and novel gene families across ecological guilds.</title>
        <authorList>
            <consortium name="Lawrence Berkeley National Laboratory"/>
            <person name="Harder C.B."/>
            <person name="Miyauchi S."/>
            <person name="Viragh M."/>
            <person name="Kuo A."/>
            <person name="Thoen E."/>
            <person name="Andreopoulos B."/>
            <person name="Lu D."/>
            <person name="Skrede I."/>
            <person name="Drula E."/>
            <person name="Henrissat B."/>
            <person name="Morin E."/>
            <person name="Kohler A."/>
            <person name="Barry K."/>
            <person name="LaButti K."/>
            <person name="Morin E."/>
            <person name="Salamov A."/>
            <person name="Lipzen A."/>
            <person name="Mereny Z."/>
            <person name="Hegedus B."/>
            <person name="Baldrian P."/>
            <person name="Stursova M."/>
            <person name="Weitz H."/>
            <person name="Taylor A."/>
            <person name="Grigoriev I.V."/>
            <person name="Nagy L.G."/>
            <person name="Martin F."/>
            <person name="Kauserud H."/>
        </authorList>
    </citation>
    <scope>NUCLEOTIDE SEQUENCE</scope>
    <source>
        <strain evidence="2">CBHHK002</strain>
    </source>
</reference>
<dbReference type="Proteomes" id="UP001218218">
    <property type="component" value="Unassembled WGS sequence"/>
</dbReference>
<evidence type="ECO:0000313" key="3">
    <source>
        <dbReference type="Proteomes" id="UP001218218"/>
    </source>
</evidence>
<keyword evidence="3" id="KW-1185">Reference proteome</keyword>
<accession>A0AAD7ASS1</accession>